<evidence type="ECO:0000313" key="2">
    <source>
        <dbReference type="EMBL" id="MDQ0444518.1"/>
    </source>
</evidence>
<name>A0ABU0HQC9_9HYPH</name>
<keyword evidence="3" id="KW-1185">Reference proteome</keyword>
<reference evidence="2 3" key="1">
    <citation type="submission" date="2023-07" db="EMBL/GenBank/DDBJ databases">
        <title>Genomic Encyclopedia of Type Strains, Phase IV (KMG-IV): sequencing the most valuable type-strain genomes for metagenomic binning, comparative biology and taxonomic classification.</title>
        <authorList>
            <person name="Goeker M."/>
        </authorList>
    </citation>
    <scope>NUCLEOTIDE SEQUENCE [LARGE SCALE GENOMIC DNA]</scope>
    <source>
        <strain evidence="2 3">DSM 19562</strain>
    </source>
</reference>
<organism evidence="2 3">
    <name type="scientific">Methylobacterium persicinum</name>
    <dbReference type="NCBI Taxonomy" id="374426"/>
    <lineage>
        <taxon>Bacteria</taxon>
        <taxon>Pseudomonadati</taxon>
        <taxon>Pseudomonadota</taxon>
        <taxon>Alphaproteobacteria</taxon>
        <taxon>Hyphomicrobiales</taxon>
        <taxon>Methylobacteriaceae</taxon>
        <taxon>Methylobacterium</taxon>
    </lineage>
</organism>
<evidence type="ECO:0000313" key="3">
    <source>
        <dbReference type="Proteomes" id="UP001236369"/>
    </source>
</evidence>
<evidence type="ECO:0008006" key="4">
    <source>
        <dbReference type="Google" id="ProtNLM"/>
    </source>
</evidence>
<dbReference type="Proteomes" id="UP001236369">
    <property type="component" value="Unassembled WGS sequence"/>
</dbReference>
<dbReference type="EMBL" id="JAUSVV010000013">
    <property type="protein sequence ID" value="MDQ0444518.1"/>
    <property type="molecule type" value="Genomic_DNA"/>
</dbReference>
<comment type="caution">
    <text evidence="2">The sequence shown here is derived from an EMBL/GenBank/DDBJ whole genome shotgun (WGS) entry which is preliminary data.</text>
</comment>
<sequence length="89" mass="9132">MMNRTAVPSVDIFSLGPIHKTSYRSSSQSPAGSAFDLVSSSETTRTWGGGGPSGGAPAPEVDAGLAFVLVAGTVAVLRRRQRKAVDATL</sequence>
<evidence type="ECO:0000256" key="1">
    <source>
        <dbReference type="SAM" id="MobiDB-lite"/>
    </source>
</evidence>
<protein>
    <recommendedName>
        <fullName evidence="4">PEP-CTERM sorting domain-containing protein</fullName>
    </recommendedName>
</protein>
<gene>
    <name evidence="2" type="ORF">QO016_004031</name>
</gene>
<accession>A0ABU0HQC9</accession>
<proteinExistence type="predicted"/>
<feature type="region of interest" description="Disordered" evidence="1">
    <location>
        <begin position="22"/>
        <end position="57"/>
    </location>
</feature>
<dbReference type="RefSeq" id="WP_238252856.1">
    <property type="nucleotide sequence ID" value="NZ_BPQX01000063.1"/>
</dbReference>